<dbReference type="RefSeq" id="WP_194450767.1">
    <property type="nucleotide sequence ID" value="NZ_CP063849.1"/>
</dbReference>
<dbReference type="KEGG" id="pfer:IRI77_03860"/>
<gene>
    <name evidence="1" type="ORF">IRI77_03860</name>
</gene>
<reference evidence="1 2" key="1">
    <citation type="submission" date="2020-10" db="EMBL/GenBank/DDBJ databases">
        <title>Complete genome sequence of Paludibaculum fermentans P105T, a facultatively anaerobic acidobacterium capable of dissimilatory Fe(III) reduction.</title>
        <authorList>
            <person name="Dedysh S.N."/>
            <person name="Beletsky A.V."/>
            <person name="Kulichevskaya I.S."/>
            <person name="Mardanov A.V."/>
            <person name="Ravin N.V."/>
        </authorList>
    </citation>
    <scope>NUCLEOTIDE SEQUENCE [LARGE SCALE GENOMIC DNA]</scope>
    <source>
        <strain evidence="1 2">P105</strain>
    </source>
</reference>
<dbReference type="AlphaFoldDB" id="A0A7S7NSP1"/>
<name>A0A7S7NSP1_PALFE</name>
<dbReference type="Proteomes" id="UP000593892">
    <property type="component" value="Chromosome"/>
</dbReference>
<accession>A0A7S7NSP1</accession>
<organism evidence="1 2">
    <name type="scientific">Paludibaculum fermentans</name>
    <dbReference type="NCBI Taxonomy" id="1473598"/>
    <lineage>
        <taxon>Bacteria</taxon>
        <taxon>Pseudomonadati</taxon>
        <taxon>Acidobacteriota</taxon>
        <taxon>Terriglobia</taxon>
        <taxon>Bryobacterales</taxon>
        <taxon>Bryobacteraceae</taxon>
        <taxon>Paludibaculum</taxon>
    </lineage>
</organism>
<evidence type="ECO:0000313" key="2">
    <source>
        <dbReference type="Proteomes" id="UP000593892"/>
    </source>
</evidence>
<evidence type="ECO:0000313" key="1">
    <source>
        <dbReference type="EMBL" id="QOY89105.1"/>
    </source>
</evidence>
<dbReference type="EMBL" id="CP063849">
    <property type="protein sequence ID" value="QOY89105.1"/>
    <property type="molecule type" value="Genomic_DNA"/>
</dbReference>
<protein>
    <submittedName>
        <fullName evidence="1">PilZ domain-containing protein</fullName>
    </submittedName>
</protein>
<sequence length="95" mass="10597">MTESYLEKRREPRFRAEGRVTFKAVDGAEAASFEGRLIDVSETGFRAAHTDTGLARGQEVLFEHSKAQGRARAIWNRILDGEVQTGFLVIAGERT</sequence>
<proteinExistence type="predicted"/>
<keyword evidence="2" id="KW-1185">Reference proteome</keyword>